<gene>
    <name evidence="1" type="ORF">DNL40_02525</name>
</gene>
<dbReference type="Proteomes" id="UP000248783">
    <property type="component" value="Unassembled WGS sequence"/>
</dbReference>
<organism evidence="1 2">
    <name type="scientific">Xylanimonas oleitrophica</name>
    <dbReference type="NCBI Taxonomy" id="2607479"/>
    <lineage>
        <taxon>Bacteria</taxon>
        <taxon>Bacillati</taxon>
        <taxon>Actinomycetota</taxon>
        <taxon>Actinomycetes</taxon>
        <taxon>Micrococcales</taxon>
        <taxon>Promicromonosporaceae</taxon>
        <taxon>Xylanimonas</taxon>
    </lineage>
</organism>
<name>A0A2W5X480_9MICO</name>
<protein>
    <submittedName>
        <fullName evidence="1">Uncharacterized protein</fullName>
    </submittedName>
</protein>
<proteinExistence type="predicted"/>
<accession>A0A2W5X480</accession>
<evidence type="ECO:0000313" key="1">
    <source>
        <dbReference type="EMBL" id="PZR55265.1"/>
    </source>
</evidence>
<dbReference type="EMBL" id="QKWH01000001">
    <property type="protein sequence ID" value="PZR55265.1"/>
    <property type="molecule type" value="Genomic_DNA"/>
</dbReference>
<dbReference type="RefSeq" id="WP_111249629.1">
    <property type="nucleotide sequence ID" value="NZ_QKWH01000001.1"/>
</dbReference>
<evidence type="ECO:0000313" key="2">
    <source>
        <dbReference type="Proteomes" id="UP000248783"/>
    </source>
</evidence>
<sequence>MIGNPHIVAAERTLDGLGSAQSATLIAAKAQVSATLAIAHELRTRNLLELMQWEASVGAVPNTVHDVVRARLAEPAQGGEGA</sequence>
<reference evidence="1 2" key="1">
    <citation type="submission" date="2018-06" db="EMBL/GenBank/DDBJ databases">
        <title>Whole genome sequencing of a novel hydrocarbon degrading bacterial strain, PW21 isolated from oil contaminated produced water sample.</title>
        <authorList>
            <person name="Nagkirti P."/>
            <person name="Shaikh A."/>
            <person name="Gowdaman V."/>
            <person name="Engineer A.E."/>
            <person name="Dagar S."/>
            <person name="Dhakephalkar P.K."/>
        </authorList>
    </citation>
    <scope>NUCLEOTIDE SEQUENCE [LARGE SCALE GENOMIC DNA]</scope>
    <source>
        <strain evidence="1 2">PW21</strain>
    </source>
</reference>
<comment type="caution">
    <text evidence="1">The sequence shown here is derived from an EMBL/GenBank/DDBJ whole genome shotgun (WGS) entry which is preliminary data.</text>
</comment>
<dbReference type="AlphaFoldDB" id="A0A2W5X480"/>
<keyword evidence="2" id="KW-1185">Reference proteome</keyword>